<evidence type="ECO:0000313" key="2">
    <source>
        <dbReference type="Proteomes" id="UP001279734"/>
    </source>
</evidence>
<protein>
    <submittedName>
        <fullName evidence="1">Uncharacterized protein</fullName>
    </submittedName>
</protein>
<name>A0AAD3S774_NEPGR</name>
<reference evidence="1" key="1">
    <citation type="submission" date="2023-05" db="EMBL/GenBank/DDBJ databases">
        <title>Nepenthes gracilis genome sequencing.</title>
        <authorList>
            <person name="Fukushima K."/>
        </authorList>
    </citation>
    <scope>NUCLEOTIDE SEQUENCE</scope>
    <source>
        <strain evidence="1">SING2019-196</strain>
    </source>
</reference>
<dbReference type="AlphaFoldDB" id="A0AAD3S774"/>
<dbReference type="EMBL" id="BSYO01000006">
    <property type="protein sequence ID" value="GMH05693.1"/>
    <property type="molecule type" value="Genomic_DNA"/>
</dbReference>
<proteinExistence type="predicted"/>
<organism evidence="1 2">
    <name type="scientific">Nepenthes gracilis</name>
    <name type="common">Slender pitcher plant</name>
    <dbReference type="NCBI Taxonomy" id="150966"/>
    <lineage>
        <taxon>Eukaryota</taxon>
        <taxon>Viridiplantae</taxon>
        <taxon>Streptophyta</taxon>
        <taxon>Embryophyta</taxon>
        <taxon>Tracheophyta</taxon>
        <taxon>Spermatophyta</taxon>
        <taxon>Magnoliopsida</taxon>
        <taxon>eudicotyledons</taxon>
        <taxon>Gunneridae</taxon>
        <taxon>Pentapetalae</taxon>
        <taxon>Caryophyllales</taxon>
        <taxon>Nepenthaceae</taxon>
        <taxon>Nepenthes</taxon>
    </lineage>
</organism>
<keyword evidence="2" id="KW-1185">Reference proteome</keyword>
<evidence type="ECO:0000313" key="1">
    <source>
        <dbReference type="EMBL" id="GMH05693.1"/>
    </source>
</evidence>
<comment type="caution">
    <text evidence="1">The sequence shown here is derived from an EMBL/GenBank/DDBJ whole genome shotgun (WGS) entry which is preliminary data.</text>
</comment>
<sequence>MELQLLPHDLATHYTFFSCKKVDRCRSSSSPVLHLYFFGFRRFVTAVTVRTHDVHVAGSYMPSSWLMDWMLHCQLV</sequence>
<dbReference type="Proteomes" id="UP001279734">
    <property type="component" value="Unassembled WGS sequence"/>
</dbReference>
<gene>
    <name evidence="1" type="ORF">Nepgr_007533</name>
</gene>
<accession>A0AAD3S774</accession>